<dbReference type="InterPro" id="IPR011009">
    <property type="entry name" value="Kinase-like_dom_sf"/>
</dbReference>
<dbReference type="SUPFAM" id="SSF56112">
    <property type="entry name" value="Protein kinase-like (PK-like)"/>
    <property type="match status" value="1"/>
</dbReference>
<comment type="caution">
    <text evidence="2">The sequence shown here is derived from an EMBL/GenBank/DDBJ whole genome shotgun (WGS) entry which is preliminary data.</text>
</comment>
<organism evidence="2 3">
    <name type="scientific">Pseudodesulfovibrio alkaliphilus</name>
    <dbReference type="NCBI Taxonomy" id="2661613"/>
    <lineage>
        <taxon>Bacteria</taxon>
        <taxon>Pseudomonadati</taxon>
        <taxon>Thermodesulfobacteriota</taxon>
        <taxon>Desulfovibrionia</taxon>
        <taxon>Desulfovibrionales</taxon>
        <taxon>Desulfovibrionaceae</taxon>
    </lineage>
</organism>
<keyword evidence="3" id="KW-1185">Reference proteome</keyword>
<accession>A0A7K1KLZ4</accession>
<name>A0A7K1KLZ4_9BACT</name>
<sequence>MNSIQAVATFLKEKRWLFPDNPKEQIVPLGSRWNNDNFMVKIQELYGESRYLLRLTRGGGFGVMARIAYEFGVLMAVRSSGVTPRPFYCDEAAVVDGRPTGALLMEFLSGQPLVSVIHWRLAAHTLGLIHVLPKVEALVERDDPVMDVYGMCGGSAVTIPPSHRKELQRLTDEAARLLAGEERVVTHGSTQLSDFVVDEDRGRAWLVDWENGGVSSRWVDVGLFMASAAATGPFCRTDDERREFLETYALTAGLFMPMDDMLKRAAVFERVCELRDQAAQGQYGFDARRV</sequence>
<dbReference type="Pfam" id="PF01636">
    <property type="entry name" value="APH"/>
    <property type="match status" value="1"/>
</dbReference>
<dbReference type="Proteomes" id="UP000461162">
    <property type="component" value="Unassembled WGS sequence"/>
</dbReference>
<dbReference type="Gene3D" id="3.90.1200.10">
    <property type="match status" value="1"/>
</dbReference>
<dbReference type="InterPro" id="IPR002575">
    <property type="entry name" value="Aminoglycoside_PTrfase"/>
</dbReference>
<feature type="domain" description="Aminoglycoside phosphotransferase" evidence="1">
    <location>
        <begin position="26"/>
        <end position="237"/>
    </location>
</feature>
<proteinExistence type="predicted"/>
<evidence type="ECO:0000259" key="1">
    <source>
        <dbReference type="Pfam" id="PF01636"/>
    </source>
</evidence>
<dbReference type="AlphaFoldDB" id="A0A7K1KLZ4"/>
<gene>
    <name evidence="2" type="ORF">GKC30_04610</name>
</gene>
<protein>
    <recommendedName>
        <fullName evidence="1">Aminoglycoside phosphotransferase domain-containing protein</fullName>
    </recommendedName>
</protein>
<reference evidence="2 3" key="1">
    <citation type="submission" date="2019-11" db="EMBL/GenBank/DDBJ databases">
        <title>Pseudodesulfovibrio alkaliphilus, sp. nov., an alkaliphilic sulfate-reducing bacteria from mud volcano of Taman peninsula, Russia.</title>
        <authorList>
            <person name="Frolova A."/>
            <person name="Merkel A.Y."/>
            <person name="Slobodkin A.I."/>
        </authorList>
    </citation>
    <scope>NUCLEOTIDE SEQUENCE [LARGE SCALE GENOMIC DNA]</scope>
    <source>
        <strain evidence="2 3">F-1</strain>
    </source>
</reference>
<evidence type="ECO:0000313" key="2">
    <source>
        <dbReference type="EMBL" id="MUM76912.1"/>
    </source>
</evidence>
<evidence type="ECO:0000313" key="3">
    <source>
        <dbReference type="Proteomes" id="UP000461162"/>
    </source>
</evidence>
<dbReference type="RefSeq" id="WP_155932555.1">
    <property type="nucleotide sequence ID" value="NZ_WODC01000002.1"/>
</dbReference>
<dbReference type="EMBL" id="WODC01000002">
    <property type="protein sequence ID" value="MUM76912.1"/>
    <property type="molecule type" value="Genomic_DNA"/>
</dbReference>